<dbReference type="GO" id="GO:0009143">
    <property type="term" value="P:nucleoside triphosphate catabolic process"/>
    <property type="evidence" value="ECO:0007669"/>
    <property type="project" value="InterPro"/>
</dbReference>
<accession>A0A921DWH0</accession>
<gene>
    <name evidence="1" type="ORF">K8V35_02870</name>
</gene>
<dbReference type="GO" id="GO:0047429">
    <property type="term" value="F:nucleoside triphosphate diphosphatase activity"/>
    <property type="evidence" value="ECO:0007669"/>
    <property type="project" value="InterPro"/>
</dbReference>
<dbReference type="AlphaFoldDB" id="A0A921DWH0"/>
<reference evidence="1" key="1">
    <citation type="journal article" date="2021" name="PeerJ">
        <title>Extensive microbial diversity within the chicken gut microbiome revealed by metagenomics and culture.</title>
        <authorList>
            <person name="Gilroy R."/>
            <person name="Ravi A."/>
            <person name="Getino M."/>
            <person name="Pursley I."/>
            <person name="Horton D.L."/>
            <person name="Alikhan N.F."/>
            <person name="Baker D."/>
            <person name="Gharbi K."/>
            <person name="Hall N."/>
            <person name="Watson M."/>
            <person name="Adriaenssens E.M."/>
            <person name="Foster-Nyarko E."/>
            <person name="Jarju S."/>
            <person name="Secka A."/>
            <person name="Antonio M."/>
            <person name="Oren A."/>
            <person name="Chaudhuri R.R."/>
            <person name="La Ragione R."/>
            <person name="Hildebrand F."/>
            <person name="Pallen M.J."/>
        </authorList>
    </citation>
    <scope>NUCLEOTIDE SEQUENCE</scope>
    <source>
        <strain evidence="1">6019</strain>
    </source>
</reference>
<sequence>MNNKIIDEINQFVSDRDWDQYHNPKDLALSVTLEASELLENFQWVDSDTAIEQNRQNIQEEIADVMIYSIMLAQKLDIDVEDAILSKIKKNAEKYPADKKHEF</sequence>
<comment type="caution">
    <text evidence="1">The sequence shown here is derived from an EMBL/GenBank/DDBJ whole genome shotgun (WGS) entry which is preliminary data.</text>
</comment>
<dbReference type="PIRSF" id="PIRSF029826">
    <property type="entry name" value="UCP029826_pph"/>
    <property type="match status" value="1"/>
</dbReference>
<dbReference type="Gene3D" id="1.10.287.1080">
    <property type="entry name" value="MazG-like"/>
    <property type="match status" value="1"/>
</dbReference>
<protein>
    <submittedName>
        <fullName evidence="1">Nucleotide pyrophosphohydrolase</fullName>
    </submittedName>
</protein>
<evidence type="ECO:0000313" key="1">
    <source>
        <dbReference type="EMBL" id="HJE19277.1"/>
    </source>
</evidence>
<dbReference type="PANTHER" id="PTHR46523">
    <property type="entry name" value="DCTP PYROPHOSPHATASE 1"/>
    <property type="match status" value="1"/>
</dbReference>
<dbReference type="InterPro" id="IPR025984">
    <property type="entry name" value="DCTPP"/>
</dbReference>
<dbReference type="Proteomes" id="UP000763505">
    <property type="component" value="Unassembled WGS sequence"/>
</dbReference>
<dbReference type="CDD" id="cd11537">
    <property type="entry name" value="NTP-PPase_RS21-C6_like"/>
    <property type="match status" value="1"/>
</dbReference>
<dbReference type="EMBL" id="DYYI01000027">
    <property type="protein sequence ID" value="HJE19277.1"/>
    <property type="molecule type" value="Genomic_DNA"/>
</dbReference>
<dbReference type="InterPro" id="IPR052555">
    <property type="entry name" value="dCTP_Pyrophosphatase"/>
</dbReference>
<reference evidence="1" key="2">
    <citation type="submission" date="2021-09" db="EMBL/GenBank/DDBJ databases">
        <authorList>
            <person name="Gilroy R."/>
        </authorList>
    </citation>
    <scope>NUCLEOTIDE SEQUENCE</scope>
    <source>
        <strain evidence="1">6019</strain>
    </source>
</reference>
<evidence type="ECO:0000313" key="2">
    <source>
        <dbReference type="Proteomes" id="UP000763505"/>
    </source>
</evidence>
<proteinExistence type="predicted"/>
<organism evidence="1 2">
    <name type="scientific">Aliicoccus persicus</name>
    <dbReference type="NCBI Taxonomy" id="930138"/>
    <lineage>
        <taxon>Bacteria</taxon>
        <taxon>Bacillati</taxon>
        <taxon>Bacillota</taxon>
        <taxon>Bacilli</taxon>
        <taxon>Bacillales</taxon>
        <taxon>Staphylococcaceae</taxon>
        <taxon>Aliicoccus</taxon>
    </lineage>
</organism>
<dbReference type="PANTHER" id="PTHR46523:SF1">
    <property type="entry name" value="DCTP PYROPHOSPHATASE 1"/>
    <property type="match status" value="1"/>
</dbReference>
<dbReference type="SUPFAM" id="SSF101386">
    <property type="entry name" value="all-alpha NTP pyrophosphatases"/>
    <property type="match status" value="1"/>
</dbReference>
<name>A0A921DWH0_9STAP</name>
<dbReference type="Pfam" id="PF12643">
    <property type="entry name" value="MazG-like"/>
    <property type="match status" value="1"/>
</dbReference>